<dbReference type="PANTHER" id="PTHR44757">
    <property type="entry name" value="DIGUANYLATE CYCLASE DGCP"/>
    <property type="match status" value="1"/>
</dbReference>
<dbReference type="InterPro" id="IPR043128">
    <property type="entry name" value="Rev_trsase/Diguanyl_cyclase"/>
</dbReference>
<dbReference type="SUPFAM" id="SSF141868">
    <property type="entry name" value="EAL domain-like"/>
    <property type="match status" value="1"/>
</dbReference>
<dbReference type="Pfam" id="PF00563">
    <property type="entry name" value="EAL"/>
    <property type="match status" value="1"/>
</dbReference>
<evidence type="ECO:0000313" key="5">
    <source>
        <dbReference type="EMBL" id="RTR15839.1"/>
    </source>
</evidence>
<dbReference type="InterPro" id="IPR052155">
    <property type="entry name" value="Biofilm_reg_signaling"/>
</dbReference>
<feature type="domain" description="GGDEF" evidence="4">
    <location>
        <begin position="197"/>
        <end position="330"/>
    </location>
</feature>
<evidence type="ECO:0000259" key="3">
    <source>
        <dbReference type="PROSITE" id="PS50883"/>
    </source>
</evidence>
<evidence type="ECO:0000259" key="4">
    <source>
        <dbReference type="PROSITE" id="PS50887"/>
    </source>
</evidence>
<keyword evidence="6" id="KW-1185">Reference proteome</keyword>
<dbReference type="InterPro" id="IPR035919">
    <property type="entry name" value="EAL_sf"/>
</dbReference>
<feature type="region of interest" description="Disordered" evidence="1">
    <location>
        <begin position="1"/>
        <end position="25"/>
    </location>
</feature>
<dbReference type="CDD" id="cd01949">
    <property type="entry name" value="GGDEF"/>
    <property type="match status" value="1"/>
</dbReference>
<dbReference type="InterPro" id="IPR013656">
    <property type="entry name" value="PAS_4"/>
</dbReference>
<gene>
    <name evidence="5" type="ORF">EJ903_22150</name>
</gene>
<name>A0A3S0K1U1_9PROT</name>
<dbReference type="SUPFAM" id="SSF55785">
    <property type="entry name" value="PYP-like sensor domain (PAS domain)"/>
    <property type="match status" value="1"/>
</dbReference>
<dbReference type="OrthoDB" id="7251575at2"/>
<dbReference type="PROSITE" id="PS50887">
    <property type="entry name" value="GGDEF"/>
    <property type="match status" value="1"/>
</dbReference>
<organism evidence="5 6">
    <name type="scientific">Azospirillum griseum</name>
    <dbReference type="NCBI Taxonomy" id="2496639"/>
    <lineage>
        <taxon>Bacteria</taxon>
        <taxon>Pseudomonadati</taxon>
        <taxon>Pseudomonadota</taxon>
        <taxon>Alphaproteobacteria</taxon>
        <taxon>Rhodospirillales</taxon>
        <taxon>Azospirillaceae</taxon>
        <taxon>Azospirillum</taxon>
    </lineage>
</organism>
<dbReference type="SUPFAM" id="SSF55073">
    <property type="entry name" value="Nucleotide cyclase"/>
    <property type="match status" value="1"/>
</dbReference>
<proteinExistence type="predicted"/>
<dbReference type="Pfam" id="PF08448">
    <property type="entry name" value="PAS_4"/>
    <property type="match status" value="1"/>
</dbReference>
<dbReference type="CDD" id="cd01948">
    <property type="entry name" value="EAL"/>
    <property type="match status" value="1"/>
</dbReference>
<evidence type="ECO:0000259" key="2">
    <source>
        <dbReference type="PROSITE" id="PS50112"/>
    </source>
</evidence>
<feature type="domain" description="EAL" evidence="3">
    <location>
        <begin position="339"/>
        <end position="597"/>
    </location>
</feature>
<dbReference type="PROSITE" id="PS50112">
    <property type="entry name" value="PAS"/>
    <property type="match status" value="1"/>
</dbReference>
<accession>A0A3S0K1U1</accession>
<reference evidence="5 6" key="1">
    <citation type="submission" date="2018-12" db="EMBL/GenBank/DDBJ databases">
        <authorList>
            <person name="Yang Y."/>
        </authorList>
    </citation>
    <scope>NUCLEOTIDE SEQUENCE [LARGE SCALE GENOMIC DNA]</scope>
    <source>
        <strain evidence="5 6">L-25-5w-1</strain>
    </source>
</reference>
<dbReference type="SMART" id="SM00267">
    <property type="entry name" value="GGDEF"/>
    <property type="match status" value="1"/>
</dbReference>
<feature type="domain" description="PAS" evidence="2">
    <location>
        <begin position="28"/>
        <end position="64"/>
    </location>
</feature>
<dbReference type="InterPro" id="IPR000160">
    <property type="entry name" value="GGDEF_dom"/>
</dbReference>
<protein>
    <submittedName>
        <fullName evidence="5">EAL domain-containing protein</fullName>
    </submittedName>
</protein>
<dbReference type="InterPro" id="IPR035965">
    <property type="entry name" value="PAS-like_dom_sf"/>
</dbReference>
<dbReference type="EMBL" id="RXMA01000030">
    <property type="protein sequence ID" value="RTR15839.1"/>
    <property type="molecule type" value="Genomic_DNA"/>
</dbReference>
<dbReference type="AlphaFoldDB" id="A0A3S0K1U1"/>
<dbReference type="Gene3D" id="3.20.20.450">
    <property type="entry name" value="EAL domain"/>
    <property type="match status" value="1"/>
</dbReference>
<dbReference type="InterPro" id="IPR029787">
    <property type="entry name" value="Nucleotide_cyclase"/>
</dbReference>
<dbReference type="PANTHER" id="PTHR44757:SF2">
    <property type="entry name" value="BIOFILM ARCHITECTURE MAINTENANCE PROTEIN MBAA"/>
    <property type="match status" value="1"/>
</dbReference>
<dbReference type="InterPro" id="IPR000014">
    <property type="entry name" value="PAS"/>
</dbReference>
<dbReference type="Gene3D" id="3.30.450.20">
    <property type="entry name" value="PAS domain"/>
    <property type="match status" value="1"/>
</dbReference>
<sequence length="612" mass="66236">MSHAPQRHAGDPSVSSPSLRAPASGGSPAQVLRLVLDNMAEGVCVADLDGRIITANPAAEAVFGPLHGVAFDERFGPSFRLDDQITPCPPALRPMTRAIRGDSIERQSLFLDRGAEGTEEEGARPGAWIRVNARPLLETNGRIVGGVLVFRDITHIKATEDRMAYLAQFDALTGLPNRFQFRQRLERAITAARGAGRRLAVLFLDFDRFKEINDSLGHELGDDLLVAIARRIRDALPPSVFVARFGGDEFTALIEDPGEREELAVLAARVQRALADPFPLAGDSYSLSASVGGVLFPDDADAIDDLLRKADMAMQHAKEQGRNALQFYDAAMTAAAAERLAMKAQLAQALERGQFFLHYQPLVEAGSGRPVGVEALLRWRSEAFGLVSPATFIPLTEESGLIVAIGRWVLDTACRQARAWELAGQPPIEIAVNLSPRQLRDPELVEHVRGVLDRSGLDPSRLVLEITEGLLIEDMALSRRVLASLKRLGIRLALDDFGTGYSSLSYLNSLPFDILKMDGSFTRNLTDGQASNTGGQAIARAIIALGQSLNMLLVAEGVETAEQHAWLTRNGCDLVQGYHFGRPAAADDVTGVLQGLALAHSARQIGQSDFVI</sequence>
<dbReference type="PROSITE" id="PS50883">
    <property type="entry name" value="EAL"/>
    <property type="match status" value="1"/>
</dbReference>
<dbReference type="RefSeq" id="WP_126619562.1">
    <property type="nucleotide sequence ID" value="NZ_JBHUCY010000034.1"/>
</dbReference>
<dbReference type="SMART" id="SM00052">
    <property type="entry name" value="EAL"/>
    <property type="match status" value="1"/>
</dbReference>
<dbReference type="NCBIfam" id="TIGR00254">
    <property type="entry name" value="GGDEF"/>
    <property type="match status" value="1"/>
</dbReference>
<evidence type="ECO:0000313" key="6">
    <source>
        <dbReference type="Proteomes" id="UP000277007"/>
    </source>
</evidence>
<dbReference type="Proteomes" id="UP000277007">
    <property type="component" value="Unassembled WGS sequence"/>
</dbReference>
<dbReference type="SMART" id="SM00091">
    <property type="entry name" value="PAS"/>
    <property type="match status" value="1"/>
</dbReference>
<evidence type="ECO:0000256" key="1">
    <source>
        <dbReference type="SAM" id="MobiDB-lite"/>
    </source>
</evidence>
<dbReference type="Pfam" id="PF00990">
    <property type="entry name" value="GGDEF"/>
    <property type="match status" value="1"/>
</dbReference>
<dbReference type="CDD" id="cd00130">
    <property type="entry name" value="PAS"/>
    <property type="match status" value="1"/>
</dbReference>
<dbReference type="InterPro" id="IPR001633">
    <property type="entry name" value="EAL_dom"/>
</dbReference>
<comment type="caution">
    <text evidence="5">The sequence shown here is derived from an EMBL/GenBank/DDBJ whole genome shotgun (WGS) entry which is preliminary data.</text>
</comment>
<dbReference type="Gene3D" id="3.30.70.270">
    <property type="match status" value="1"/>
</dbReference>